<dbReference type="PANTHER" id="PTHR33393:SF12">
    <property type="entry name" value="CAPSULE BIOSYNTHESIS PROTEIN CAPA"/>
    <property type="match status" value="1"/>
</dbReference>
<feature type="region of interest" description="Disordered" evidence="2">
    <location>
        <begin position="434"/>
        <end position="462"/>
    </location>
</feature>
<sequence>MSKSRKKKKDSFKIIYMILGIEMLVTVAVIGYFGYHYGSILLAGFKSAKASISSQTPVQDPGYPIDVDGQAPTNQVQADTEVVTEEVFKPTSAKLVAVGDNLMHRSCTLSAKNADGTYDFTKHFANMADIFKAADLAVISQDTVLGGIELGATSTETGIFNTAVELADGMADAGINVVLAANNHIMDEGSAGLNTMMSYFSTKYPNITLLGVNNSREAKDEPVYVETNNIKIAMINYSYGSNQTADLDASPYLLNQYDEDWLSDILKQAREEADFIIAFPFWGEQNSMDYTQEQERQAQFLADNGVDLIIGSYPHVVEPVKWITAENGDRTLVYYSLGNFQSIQNTVENMLGGQANVTISKEEDGTHISDYSLDFVVTHYEQRESSEYYDIVTTYPLADYTSDLAARHGMSVSGNEEFNLASLQGLSSQILSKCDLDESKEQDASKDELTDESTDESTDGEN</sequence>
<dbReference type="InterPro" id="IPR052169">
    <property type="entry name" value="CW_Biosynth-Accessory"/>
</dbReference>
<name>A0AAE3E1X5_9FIRM</name>
<dbReference type="InterPro" id="IPR019079">
    <property type="entry name" value="Capsule_synth_CapA"/>
</dbReference>
<keyword evidence="3" id="KW-0472">Membrane</keyword>
<comment type="caution">
    <text evidence="5">The sequence shown here is derived from an EMBL/GenBank/DDBJ whole genome shotgun (WGS) entry which is preliminary data.</text>
</comment>
<dbReference type="SUPFAM" id="SSF56300">
    <property type="entry name" value="Metallo-dependent phosphatases"/>
    <property type="match status" value="1"/>
</dbReference>
<dbReference type="EMBL" id="JAJEQN010000001">
    <property type="protein sequence ID" value="MCC2220056.1"/>
    <property type="molecule type" value="Genomic_DNA"/>
</dbReference>
<keyword evidence="6" id="KW-1185">Reference proteome</keyword>
<evidence type="ECO:0000313" key="5">
    <source>
        <dbReference type="EMBL" id="MCC2220056.1"/>
    </source>
</evidence>
<feature type="domain" description="Capsule synthesis protein CapA" evidence="4">
    <location>
        <begin position="94"/>
        <end position="344"/>
    </location>
</feature>
<dbReference type="CDD" id="cd07381">
    <property type="entry name" value="MPP_CapA"/>
    <property type="match status" value="1"/>
</dbReference>
<dbReference type="Pfam" id="PF09587">
    <property type="entry name" value="PGA_cap"/>
    <property type="match status" value="1"/>
</dbReference>
<dbReference type="Proteomes" id="UP001198200">
    <property type="component" value="Unassembled WGS sequence"/>
</dbReference>
<dbReference type="InterPro" id="IPR029052">
    <property type="entry name" value="Metallo-depent_PP-like"/>
</dbReference>
<reference evidence="5 6" key="1">
    <citation type="submission" date="2021-10" db="EMBL/GenBank/DDBJ databases">
        <title>Anaerobic single-cell dispensing facilitates the cultivation of human gut bacteria.</title>
        <authorList>
            <person name="Afrizal A."/>
        </authorList>
    </citation>
    <scope>NUCLEOTIDE SEQUENCE [LARGE SCALE GENOMIC DNA]</scope>
    <source>
        <strain evidence="5 6">CLA-AA-H224</strain>
    </source>
</reference>
<keyword evidence="3" id="KW-1133">Transmembrane helix</keyword>
<dbReference type="RefSeq" id="WP_308730773.1">
    <property type="nucleotide sequence ID" value="NZ_JAJEQN010000001.1"/>
</dbReference>
<evidence type="ECO:0000259" key="4">
    <source>
        <dbReference type="SMART" id="SM00854"/>
    </source>
</evidence>
<accession>A0AAE3E1X5</accession>
<evidence type="ECO:0000256" key="3">
    <source>
        <dbReference type="SAM" id="Phobius"/>
    </source>
</evidence>
<evidence type="ECO:0000313" key="6">
    <source>
        <dbReference type="Proteomes" id="UP001198200"/>
    </source>
</evidence>
<gene>
    <name evidence="5" type="ORF">LKD48_00130</name>
</gene>
<organism evidence="5 6">
    <name type="scientific">Anthropogastromicrobium aceti</name>
    <dbReference type="NCBI Taxonomy" id="2981768"/>
    <lineage>
        <taxon>Bacteria</taxon>
        <taxon>Bacillati</taxon>
        <taxon>Bacillota</taxon>
        <taxon>Clostridia</taxon>
        <taxon>Lachnospirales</taxon>
        <taxon>Lachnospiraceae</taxon>
        <taxon>Anthropogastromicrobium</taxon>
    </lineage>
</organism>
<protein>
    <submittedName>
        <fullName evidence="5">CapA family protein</fullName>
    </submittedName>
</protein>
<comment type="similarity">
    <text evidence="1">Belongs to the CapA family.</text>
</comment>
<proteinExistence type="inferred from homology"/>
<evidence type="ECO:0000256" key="1">
    <source>
        <dbReference type="ARBA" id="ARBA00005662"/>
    </source>
</evidence>
<evidence type="ECO:0000256" key="2">
    <source>
        <dbReference type="SAM" id="MobiDB-lite"/>
    </source>
</evidence>
<dbReference type="PANTHER" id="PTHR33393">
    <property type="entry name" value="POLYGLUTAMINE SYNTHESIS ACCESSORY PROTEIN RV0574C-RELATED"/>
    <property type="match status" value="1"/>
</dbReference>
<dbReference type="Gene3D" id="3.60.21.10">
    <property type="match status" value="1"/>
</dbReference>
<feature type="compositionally biased region" description="Acidic residues" evidence="2">
    <location>
        <begin position="449"/>
        <end position="462"/>
    </location>
</feature>
<feature type="transmembrane region" description="Helical" evidence="3">
    <location>
        <begin position="12"/>
        <end position="35"/>
    </location>
</feature>
<dbReference type="SMART" id="SM00854">
    <property type="entry name" value="PGA_cap"/>
    <property type="match status" value="1"/>
</dbReference>
<keyword evidence="3" id="KW-0812">Transmembrane</keyword>
<feature type="compositionally biased region" description="Basic and acidic residues" evidence="2">
    <location>
        <begin position="434"/>
        <end position="448"/>
    </location>
</feature>
<dbReference type="AlphaFoldDB" id="A0AAE3E1X5"/>